<dbReference type="EMBL" id="CP060007">
    <property type="protein sequence ID" value="QNA43112.1"/>
    <property type="molecule type" value="Genomic_DNA"/>
</dbReference>
<dbReference type="PANTHER" id="PTHR43800">
    <property type="entry name" value="PEPTIDYL-LYSINE N-ACETYLTRANSFERASE YJAB"/>
    <property type="match status" value="1"/>
</dbReference>
<dbReference type="CDD" id="cd04301">
    <property type="entry name" value="NAT_SF"/>
    <property type="match status" value="1"/>
</dbReference>
<dbReference type="NCBIfam" id="NF007807">
    <property type="entry name" value="PRK10514.1"/>
    <property type="match status" value="1"/>
</dbReference>
<evidence type="ECO:0000259" key="3">
    <source>
        <dbReference type="PROSITE" id="PS51186"/>
    </source>
</evidence>
<sequence length="143" mass="16409">MIRVATEKDYPVLIDVWEQSVRATHHFLPEDYLQEIKLMLPAIFPSVTMYVYVDESKQLLGFTGVADGKIEMLFLIPEARGKGIGKILLHYSMHILGAYELDVNEQNEQAVGFYRHMGFAVIERKETDGLGRPFPLLSMKYTQ</sequence>
<dbReference type="Proteomes" id="UP000515344">
    <property type="component" value="Chromosome"/>
</dbReference>
<reference evidence="5" key="1">
    <citation type="submission" date="2020-08" db="EMBL/GenBank/DDBJ databases">
        <title>Lacibacter sp. S13-6-6 genome sequencing.</title>
        <authorList>
            <person name="Jin L."/>
        </authorList>
    </citation>
    <scope>NUCLEOTIDE SEQUENCE [LARGE SCALE GENOMIC DNA]</scope>
    <source>
        <strain evidence="5">S13-6-6</strain>
    </source>
</reference>
<accession>A0A7G5XCA9</accession>
<protein>
    <submittedName>
        <fullName evidence="4">Acetyltransferase</fullName>
    </submittedName>
</protein>
<keyword evidence="2" id="KW-0012">Acyltransferase</keyword>
<dbReference type="AlphaFoldDB" id="A0A7G5XCA9"/>
<keyword evidence="1" id="KW-0808">Transferase</keyword>
<dbReference type="RefSeq" id="WP_182801377.1">
    <property type="nucleotide sequence ID" value="NZ_CP060007.1"/>
</dbReference>
<dbReference type="InterPro" id="IPR016181">
    <property type="entry name" value="Acyl_CoA_acyltransferase"/>
</dbReference>
<evidence type="ECO:0000313" key="5">
    <source>
        <dbReference type="Proteomes" id="UP000515344"/>
    </source>
</evidence>
<gene>
    <name evidence="4" type="ORF">H4075_13585</name>
</gene>
<dbReference type="KEGG" id="lacs:H4075_13585"/>
<name>A0A7G5XCA9_9BACT</name>
<proteinExistence type="predicted"/>
<keyword evidence="5" id="KW-1185">Reference proteome</keyword>
<dbReference type="Pfam" id="PF13673">
    <property type="entry name" value="Acetyltransf_10"/>
    <property type="match status" value="1"/>
</dbReference>
<dbReference type="PANTHER" id="PTHR43800:SF1">
    <property type="entry name" value="PEPTIDYL-LYSINE N-ACETYLTRANSFERASE YJAB"/>
    <property type="match status" value="1"/>
</dbReference>
<evidence type="ECO:0000313" key="4">
    <source>
        <dbReference type="EMBL" id="QNA43112.1"/>
    </source>
</evidence>
<evidence type="ECO:0000256" key="2">
    <source>
        <dbReference type="ARBA" id="ARBA00023315"/>
    </source>
</evidence>
<dbReference type="PROSITE" id="PS51186">
    <property type="entry name" value="GNAT"/>
    <property type="match status" value="1"/>
</dbReference>
<dbReference type="GO" id="GO:0016747">
    <property type="term" value="F:acyltransferase activity, transferring groups other than amino-acyl groups"/>
    <property type="evidence" value="ECO:0007669"/>
    <property type="project" value="InterPro"/>
</dbReference>
<dbReference type="InterPro" id="IPR000182">
    <property type="entry name" value="GNAT_dom"/>
</dbReference>
<organism evidence="4 5">
    <name type="scientific">Lacibacter sediminis</name>
    <dbReference type="NCBI Taxonomy" id="2760713"/>
    <lineage>
        <taxon>Bacteria</taxon>
        <taxon>Pseudomonadati</taxon>
        <taxon>Bacteroidota</taxon>
        <taxon>Chitinophagia</taxon>
        <taxon>Chitinophagales</taxon>
        <taxon>Chitinophagaceae</taxon>
        <taxon>Lacibacter</taxon>
    </lineage>
</organism>
<dbReference type="Gene3D" id="3.40.630.30">
    <property type="match status" value="1"/>
</dbReference>
<feature type="domain" description="N-acetyltransferase" evidence="3">
    <location>
        <begin position="1"/>
        <end position="143"/>
    </location>
</feature>
<evidence type="ECO:0000256" key="1">
    <source>
        <dbReference type="ARBA" id="ARBA00022679"/>
    </source>
</evidence>
<dbReference type="SUPFAM" id="SSF55729">
    <property type="entry name" value="Acyl-CoA N-acyltransferases (Nat)"/>
    <property type="match status" value="1"/>
</dbReference>